<organism evidence="2 3">
    <name type="scientific">Stentor coeruleus</name>
    <dbReference type="NCBI Taxonomy" id="5963"/>
    <lineage>
        <taxon>Eukaryota</taxon>
        <taxon>Sar</taxon>
        <taxon>Alveolata</taxon>
        <taxon>Ciliophora</taxon>
        <taxon>Postciliodesmatophora</taxon>
        <taxon>Heterotrichea</taxon>
        <taxon>Heterotrichida</taxon>
        <taxon>Stentoridae</taxon>
        <taxon>Stentor</taxon>
    </lineage>
</organism>
<keyword evidence="3" id="KW-1185">Reference proteome</keyword>
<feature type="compositionally biased region" description="Low complexity" evidence="1">
    <location>
        <begin position="504"/>
        <end position="519"/>
    </location>
</feature>
<reference evidence="2 3" key="1">
    <citation type="submission" date="2016-11" db="EMBL/GenBank/DDBJ databases">
        <title>The macronuclear genome of Stentor coeruleus: a giant cell with tiny introns.</title>
        <authorList>
            <person name="Slabodnick M."/>
            <person name="Ruby J.G."/>
            <person name="Reiff S.B."/>
            <person name="Swart E.C."/>
            <person name="Gosai S."/>
            <person name="Prabakaran S."/>
            <person name="Witkowska E."/>
            <person name="Larue G.E."/>
            <person name="Fisher S."/>
            <person name="Freeman R.M."/>
            <person name="Gunawardena J."/>
            <person name="Chu W."/>
            <person name="Stover N.A."/>
            <person name="Gregory B.D."/>
            <person name="Nowacki M."/>
            <person name="Derisi J."/>
            <person name="Roy S.W."/>
            <person name="Marshall W.F."/>
            <person name="Sood P."/>
        </authorList>
    </citation>
    <scope>NUCLEOTIDE SEQUENCE [LARGE SCALE GENOMIC DNA]</scope>
    <source>
        <strain evidence="2">WM001</strain>
    </source>
</reference>
<feature type="compositionally biased region" description="Basic residues" evidence="1">
    <location>
        <begin position="520"/>
        <end position="529"/>
    </location>
</feature>
<feature type="compositionally biased region" description="Basic and acidic residues" evidence="1">
    <location>
        <begin position="444"/>
        <end position="460"/>
    </location>
</feature>
<gene>
    <name evidence="2" type="ORF">SteCoe_16629</name>
</gene>
<dbReference type="Proteomes" id="UP000187209">
    <property type="component" value="Unassembled WGS sequence"/>
</dbReference>
<evidence type="ECO:0000256" key="1">
    <source>
        <dbReference type="SAM" id="MobiDB-lite"/>
    </source>
</evidence>
<feature type="compositionally biased region" description="Basic and acidic residues" evidence="1">
    <location>
        <begin position="537"/>
        <end position="547"/>
    </location>
</feature>
<evidence type="ECO:0000313" key="2">
    <source>
        <dbReference type="EMBL" id="OMJ82645.1"/>
    </source>
</evidence>
<proteinExistence type="predicted"/>
<name>A0A1R2C135_9CILI</name>
<sequence>MSIFPYTGKFLDTTTNKVYSEILQKPNLGSVIIKVQKYILTKRKTVIEGLGTVICCMNSKRLESKQVRFLMNEKYKQNYISEYIICLSTLCIPIIQTSFSFNSSLTALMLSDFTKKSSDKKILHISDDLALNKILEKLSSLLKFSLQTCTSLQCRSVIIKDKPTILLLGFCEFDGELFNLMPLNSKLIIYREKCHISGISPSEFLFNNKKISGMNVYNWYSSLGMYKRCKILNYIKYYTEAFDEDIKEYDDWDTELENLYECEKWILDVEKVFQEEKYSSENVLEKIIKEIEIKIQEKENLEEVKDLNDSFKEESFEEDQKKENFIEEHLDEKKILSEDEDIKNTEEKCENLESDEDIEKTGKNAHDEEELGKNKENISEESEKIDDFRCEEKHDDEHFNEEKLEKSDKDSKELIDDNIENPEKTQEKNSEEKISETDETFGSHLEEDKTEKLEAKVEEKEKEEEKDDSSNIKNNAESYDESVKVDIEVCENPSDKNKEKRMSSKSSSSKSSHKNSSSKSSHKSSKKSSSKSSQKSSESDNEKQIDS</sequence>
<feature type="region of interest" description="Disordered" evidence="1">
    <location>
        <begin position="337"/>
        <end position="547"/>
    </location>
</feature>
<dbReference type="EMBL" id="MPUH01000333">
    <property type="protein sequence ID" value="OMJ82645.1"/>
    <property type="molecule type" value="Genomic_DNA"/>
</dbReference>
<protein>
    <submittedName>
        <fullName evidence="2">Uncharacterized protein</fullName>
    </submittedName>
</protein>
<accession>A0A1R2C135</accession>
<feature type="compositionally biased region" description="Basic and acidic residues" evidence="1">
    <location>
        <begin position="359"/>
        <end position="436"/>
    </location>
</feature>
<feature type="compositionally biased region" description="Basic and acidic residues" evidence="1">
    <location>
        <begin position="481"/>
        <end position="502"/>
    </location>
</feature>
<dbReference type="AlphaFoldDB" id="A0A1R2C135"/>
<comment type="caution">
    <text evidence="2">The sequence shown here is derived from an EMBL/GenBank/DDBJ whole genome shotgun (WGS) entry which is preliminary data.</text>
</comment>
<feature type="compositionally biased region" description="Basic and acidic residues" evidence="1">
    <location>
        <begin position="337"/>
        <end position="351"/>
    </location>
</feature>
<evidence type="ECO:0000313" key="3">
    <source>
        <dbReference type="Proteomes" id="UP000187209"/>
    </source>
</evidence>